<dbReference type="InterPro" id="IPR028082">
    <property type="entry name" value="Peripla_BP_I"/>
</dbReference>
<dbReference type="GO" id="GO:0000976">
    <property type="term" value="F:transcription cis-regulatory region binding"/>
    <property type="evidence" value="ECO:0007669"/>
    <property type="project" value="TreeGrafter"/>
</dbReference>
<dbReference type="Gene3D" id="1.10.260.40">
    <property type="entry name" value="lambda repressor-like DNA-binding domains"/>
    <property type="match status" value="1"/>
</dbReference>
<keyword evidence="3" id="KW-0804">Transcription</keyword>
<accession>A0A2K9NKM5</accession>
<dbReference type="SUPFAM" id="SSF47413">
    <property type="entry name" value="lambda repressor-like DNA-binding domains"/>
    <property type="match status" value="1"/>
</dbReference>
<dbReference type="Pfam" id="PF00356">
    <property type="entry name" value="LacI"/>
    <property type="match status" value="1"/>
</dbReference>
<dbReference type="PANTHER" id="PTHR30146:SF120">
    <property type="entry name" value="ALANINE RACEMASE"/>
    <property type="match status" value="1"/>
</dbReference>
<dbReference type="KEGG" id="ncb:C0V82_21420"/>
<keyword evidence="6" id="KW-1185">Reference proteome</keyword>
<evidence type="ECO:0000256" key="2">
    <source>
        <dbReference type="ARBA" id="ARBA00023125"/>
    </source>
</evidence>
<dbReference type="Gene3D" id="3.40.50.2300">
    <property type="match status" value="2"/>
</dbReference>
<geneLocation type="plasmid" evidence="5 6">
    <name>unnamed1</name>
</geneLocation>
<dbReference type="InterPro" id="IPR000843">
    <property type="entry name" value="HTH_LacI"/>
</dbReference>
<dbReference type="PANTHER" id="PTHR30146">
    <property type="entry name" value="LACI-RELATED TRANSCRIPTIONAL REPRESSOR"/>
    <property type="match status" value="1"/>
</dbReference>
<keyword evidence="2" id="KW-0238">DNA-binding</keyword>
<dbReference type="Pfam" id="PF13377">
    <property type="entry name" value="Peripla_BP_3"/>
    <property type="match status" value="1"/>
</dbReference>
<evidence type="ECO:0000256" key="1">
    <source>
        <dbReference type="ARBA" id="ARBA00023015"/>
    </source>
</evidence>
<dbReference type="AlphaFoldDB" id="A0A2K9NKM5"/>
<dbReference type="OrthoDB" id="7170131at2"/>
<gene>
    <name evidence="5" type="ORF">C0V82_21420</name>
</gene>
<sequence length="320" mass="33561">MADLAELAQVSKITVSRALRDSPTVKPDTRAKIQALAKEHGYKLNLSARSLRLQRSNSVAVVVEMKPSPDRPLSDPFPMALMGGICQELTSIGYAVVLTTRDGVHMPAVQTADGIILLGQGSHDEAAVQLADSDVPLVVWGAEAPEHDYVTVGSDNRQGGALAADRFVSMGRRRGLFLGDTSHAEIAQRHDGFRDALTTGGGHLVGGISCPFSIAAGSAAIARWMDGGGAAFDCLLAASDLLAIGALQALQERGIPVPERISVIGYDDTPLGACLTPPLSSVHQDWQAGGELLARRILSLINGEEVASVSLPAHLVVRGT</sequence>
<dbReference type="EMBL" id="CP025613">
    <property type="protein sequence ID" value="AUN33622.1"/>
    <property type="molecule type" value="Genomic_DNA"/>
</dbReference>
<dbReference type="PROSITE" id="PS50932">
    <property type="entry name" value="HTH_LACI_2"/>
    <property type="match status" value="1"/>
</dbReference>
<evidence type="ECO:0000259" key="4">
    <source>
        <dbReference type="PROSITE" id="PS50932"/>
    </source>
</evidence>
<evidence type="ECO:0000313" key="6">
    <source>
        <dbReference type="Proteomes" id="UP000234752"/>
    </source>
</evidence>
<dbReference type="Proteomes" id="UP000234752">
    <property type="component" value="Plasmid unnamed1"/>
</dbReference>
<organism evidence="5 6">
    <name type="scientific">Niveispirillum cyanobacteriorum</name>
    <dbReference type="NCBI Taxonomy" id="1612173"/>
    <lineage>
        <taxon>Bacteria</taxon>
        <taxon>Pseudomonadati</taxon>
        <taxon>Pseudomonadota</taxon>
        <taxon>Alphaproteobacteria</taxon>
        <taxon>Rhodospirillales</taxon>
        <taxon>Azospirillaceae</taxon>
        <taxon>Niveispirillum</taxon>
    </lineage>
</organism>
<dbReference type="InterPro" id="IPR046335">
    <property type="entry name" value="LacI/GalR-like_sensor"/>
</dbReference>
<name>A0A2K9NKM5_9PROT</name>
<keyword evidence="1" id="KW-0805">Transcription regulation</keyword>
<reference evidence="5 6" key="1">
    <citation type="submission" date="2017-12" db="EMBL/GenBank/DDBJ databases">
        <title>Genomes of bacteria within cyanobacterial aggregates.</title>
        <authorList>
            <person name="Cai H."/>
        </authorList>
    </citation>
    <scope>NUCLEOTIDE SEQUENCE [LARGE SCALE GENOMIC DNA]</scope>
    <source>
        <strain evidence="5 6">TH16</strain>
        <plasmid evidence="5 6">unnamed1</plasmid>
    </source>
</reference>
<feature type="domain" description="HTH lacI-type" evidence="4">
    <location>
        <begin position="1"/>
        <end position="53"/>
    </location>
</feature>
<protein>
    <submittedName>
        <fullName evidence="5">LacI family transcriptional regulator</fullName>
    </submittedName>
</protein>
<dbReference type="CDD" id="cd01392">
    <property type="entry name" value="HTH_LacI"/>
    <property type="match status" value="1"/>
</dbReference>
<dbReference type="SMART" id="SM00354">
    <property type="entry name" value="HTH_LACI"/>
    <property type="match status" value="1"/>
</dbReference>
<keyword evidence="5" id="KW-0614">Plasmid</keyword>
<evidence type="ECO:0000256" key="3">
    <source>
        <dbReference type="ARBA" id="ARBA00023163"/>
    </source>
</evidence>
<dbReference type="SUPFAM" id="SSF53822">
    <property type="entry name" value="Periplasmic binding protein-like I"/>
    <property type="match status" value="1"/>
</dbReference>
<dbReference type="InterPro" id="IPR010982">
    <property type="entry name" value="Lambda_DNA-bd_dom_sf"/>
</dbReference>
<dbReference type="GO" id="GO:0003700">
    <property type="term" value="F:DNA-binding transcription factor activity"/>
    <property type="evidence" value="ECO:0007669"/>
    <property type="project" value="TreeGrafter"/>
</dbReference>
<proteinExistence type="predicted"/>
<evidence type="ECO:0000313" key="5">
    <source>
        <dbReference type="EMBL" id="AUN33622.1"/>
    </source>
</evidence>